<feature type="transmembrane region" description="Helical" evidence="1">
    <location>
        <begin position="229"/>
        <end position="250"/>
    </location>
</feature>
<evidence type="ECO:0000259" key="2">
    <source>
        <dbReference type="Pfam" id="PF20151"/>
    </source>
</evidence>
<feature type="transmembrane region" description="Helical" evidence="1">
    <location>
        <begin position="160"/>
        <end position="183"/>
    </location>
</feature>
<proteinExistence type="predicted"/>
<comment type="caution">
    <text evidence="3">The sequence shown here is derived from an EMBL/GenBank/DDBJ whole genome shotgun (WGS) entry which is preliminary data.</text>
</comment>
<evidence type="ECO:0000256" key="1">
    <source>
        <dbReference type="SAM" id="Phobius"/>
    </source>
</evidence>
<keyword evidence="1" id="KW-1133">Transmembrane helix</keyword>
<feature type="transmembrane region" description="Helical" evidence="1">
    <location>
        <begin position="113"/>
        <end position="135"/>
    </location>
</feature>
<feature type="domain" description="DUF6533" evidence="2">
    <location>
        <begin position="14"/>
        <end position="55"/>
    </location>
</feature>
<keyword evidence="1" id="KW-0472">Membrane</keyword>
<protein>
    <recommendedName>
        <fullName evidence="2">DUF6533 domain-containing protein</fullName>
    </recommendedName>
</protein>
<dbReference type="InterPro" id="IPR045340">
    <property type="entry name" value="DUF6533"/>
</dbReference>
<dbReference type="AlphaFoldDB" id="A0AAD5VHZ3"/>
<accession>A0AAD5VHZ3</accession>
<feature type="transmembrane region" description="Helical" evidence="1">
    <location>
        <begin position="204"/>
        <end position="223"/>
    </location>
</feature>
<sequence>MASLDFVGLLANRYITAVSATISVWDHLITLDKECQAVWVYRSDHLVLRMGYMLTRSGRYGPLESINVRFLQAEITTSAHENLIDAERGSGLSPGLVGARISTLWEHRRPFRYFVFAVAIVFVCACAITETFHAIQVSSNVVYLPYEPVSLEVCIMTRKFFVNAWTVGLIAAFDLFLVLMTLFNALSIPRTDDWDIIRQLNRDGIHSFLGLSALLLVALGVIIRGSVAASYAVLPPVWAFTSVITSRLFYQINISKKQHPKVHRIRFDSVDSDFSLPIQTIDIKRLKKSPSSIFAA</sequence>
<dbReference type="EMBL" id="JANIEX010001108">
    <property type="protein sequence ID" value="KAJ3560785.1"/>
    <property type="molecule type" value="Genomic_DNA"/>
</dbReference>
<evidence type="ECO:0000313" key="3">
    <source>
        <dbReference type="EMBL" id="KAJ3560785.1"/>
    </source>
</evidence>
<organism evidence="3 4">
    <name type="scientific">Leucocoprinus birnbaumii</name>
    <dbReference type="NCBI Taxonomy" id="56174"/>
    <lineage>
        <taxon>Eukaryota</taxon>
        <taxon>Fungi</taxon>
        <taxon>Dikarya</taxon>
        <taxon>Basidiomycota</taxon>
        <taxon>Agaricomycotina</taxon>
        <taxon>Agaricomycetes</taxon>
        <taxon>Agaricomycetidae</taxon>
        <taxon>Agaricales</taxon>
        <taxon>Agaricineae</taxon>
        <taxon>Agaricaceae</taxon>
        <taxon>Leucocoprinus</taxon>
    </lineage>
</organism>
<name>A0AAD5VHZ3_9AGAR</name>
<keyword evidence="4" id="KW-1185">Reference proteome</keyword>
<evidence type="ECO:0000313" key="4">
    <source>
        <dbReference type="Proteomes" id="UP001213000"/>
    </source>
</evidence>
<gene>
    <name evidence="3" type="ORF">NP233_g10609</name>
</gene>
<dbReference type="Pfam" id="PF20151">
    <property type="entry name" value="DUF6533"/>
    <property type="match status" value="1"/>
</dbReference>
<keyword evidence="1" id="KW-0812">Transmembrane</keyword>
<dbReference type="Proteomes" id="UP001213000">
    <property type="component" value="Unassembled WGS sequence"/>
</dbReference>
<reference evidence="3" key="1">
    <citation type="submission" date="2022-07" db="EMBL/GenBank/DDBJ databases">
        <title>Genome Sequence of Leucocoprinus birnbaumii.</title>
        <authorList>
            <person name="Buettner E."/>
        </authorList>
    </citation>
    <scope>NUCLEOTIDE SEQUENCE</scope>
    <source>
        <strain evidence="3">VT141</strain>
    </source>
</reference>